<dbReference type="PANTHER" id="PTHR11803">
    <property type="entry name" value="2-IMINOBUTANOATE/2-IMINOPROPANOATE DEAMINASE RIDA"/>
    <property type="match status" value="1"/>
</dbReference>
<gene>
    <name evidence="2" type="primary">yabJ</name>
    <name evidence="2" type="ORF">PDESU_01416</name>
</gene>
<keyword evidence="3" id="KW-1185">Reference proteome</keyword>
<evidence type="ECO:0000256" key="1">
    <source>
        <dbReference type="ARBA" id="ARBA00010552"/>
    </source>
</evidence>
<dbReference type="PANTHER" id="PTHR11803:SF39">
    <property type="entry name" value="2-IMINOBUTANOATE_2-IMINOPROPANOATE DEAMINASE"/>
    <property type="match status" value="1"/>
</dbReference>
<evidence type="ECO:0000313" key="3">
    <source>
        <dbReference type="Proteomes" id="UP000366872"/>
    </source>
</evidence>
<dbReference type="SUPFAM" id="SSF55298">
    <property type="entry name" value="YjgF-like"/>
    <property type="match status" value="1"/>
</dbReference>
<sequence length="126" mass="13351">MKHIINTENAPAPIGPYSQAVKSGHLLYTSGQIPIDPATGDMVEGGIREQSIQVLENLKAVLEAAGATLDDAIKTTVFLADMGDFPELNTIYAEYFGEDNAPARSTIQVAALPKGALVEIELVAKV</sequence>
<comment type="similarity">
    <text evidence="1">Belongs to the RutC family.</text>
</comment>
<dbReference type="RefSeq" id="WP_136078488.1">
    <property type="nucleotide sequence ID" value="NZ_CAAHFG010000001.1"/>
</dbReference>
<dbReference type="GO" id="GO:0019239">
    <property type="term" value="F:deaminase activity"/>
    <property type="evidence" value="ECO:0007669"/>
    <property type="project" value="TreeGrafter"/>
</dbReference>
<reference evidence="2 3" key="1">
    <citation type="submission" date="2019-04" db="EMBL/GenBank/DDBJ databases">
        <authorList>
            <person name="Van Vliet M D."/>
        </authorList>
    </citation>
    <scope>NUCLEOTIDE SEQUENCE [LARGE SCALE GENOMIC DNA]</scope>
    <source>
        <strain evidence="2 3">F1</strain>
    </source>
</reference>
<organism evidence="2 3">
    <name type="scientific">Pontiella desulfatans</name>
    <dbReference type="NCBI Taxonomy" id="2750659"/>
    <lineage>
        <taxon>Bacteria</taxon>
        <taxon>Pseudomonadati</taxon>
        <taxon>Kiritimatiellota</taxon>
        <taxon>Kiritimatiellia</taxon>
        <taxon>Kiritimatiellales</taxon>
        <taxon>Pontiellaceae</taxon>
        <taxon>Pontiella</taxon>
    </lineage>
</organism>
<dbReference type="Proteomes" id="UP000366872">
    <property type="component" value="Unassembled WGS sequence"/>
</dbReference>
<dbReference type="NCBIfam" id="TIGR00004">
    <property type="entry name" value="Rid family detoxifying hydrolase"/>
    <property type="match status" value="1"/>
</dbReference>
<dbReference type="InterPro" id="IPR006056">
    <property type="entry name" value="RidA"/>
</dbReference>
<accession>A0A6C2TYY2</accession>
<dbReference type="PROSITE" id="PS01094">
    <property type="entry name" value="UPF0076"/>
    <property type="match status" value="1"/>
</dbReference>
<dbReference type="AlphaFoldDB" id="A0A6C2TYY2"/>
<dbReference type="Pfam" id="PF01042">
    <property type="entry name" value="Ribonuc_L-PSP"/>
    <property type="match status" value="1"/>
</dbReference>
<evidence type="ECO:0000313" key="2">
    <source>
        <dbReference type="EMBL" id="VGO12862.1"/>
    </source>
</evidence>
<dbReference type="InterPro" id="IPR035959">
    <property type="entry name" value="RutC-like_sf"/>
</dbReference>
<protein>
    <submittedName>
        <fullName evidence="2">2-iminobutanoate/2-iminopropanoate deaminase</fullName>
    </submittedName>
</protein>
<name>A0A6C2TYY2_PONDE</name>
<dbReference type="Gene3D" id="3.30.1330.40">
    <property type="entry name" value="RutC-like"/>
    <property type="match status" value="1"/>
</dbReference>
<dbReference type="CDD" id="cd00448">
    <property type="entry name" value="YjgF_YER057c_UK114_family"/>
    <property type="match status" value="1"/>
</dbReference>
<dbReference type="GO" id="GO:0005829">
    <property type="term" value="C:cytosol"/>
    <property type="evidence" value="ECO:0007669"/>
    <property type="project" value="TreeGrafter"/>
</dbReference>
<dbReference type="InterPro" id="IPR006175">
    <property type="entry name" value="YjgF/YER057c/UK114"/>
</dbReference>
<dbReference type="FunFam" id="3.30.1330.40:FF:000001">
    <property type="entry name" value="L-PSP family endoribonuclease"/>
    <property type="match status" value="1"/>
</dbReference>
<dbReference type="EMBL" id="CAAHFG010000001">
    <property type="protein sequence ID" value="VGO12862.1"/>
    <property type="molecule type" value="Genomic_DNA"/>
</dbReference>
<proteinExistence type="inferred from homology"/>
<dbReference type="InterPro" id="IPR019897">
    <property type="entry name" value="RidA_CS"/>
</dbReference>